<evidence type="ECO:0000313" key="3">
    <source>
        <dbReference type="Proteomes" id="UP000023152"/>
    </source>
</evidence>
<dbReference type="Proteomes" id="UP000023152">
    <property type="component" value="Unassembled WGS sequence"/>
</dbReference>
<feature type="region of interest" description="Disordered" evidence="1">
    <location>
        <begin position="344"/>
        <end position="383"/>
    </location>
</feature>
<dbReference type="AlphaFoldDB" id="X6MLL4"/>
<keyword evidence="3" id="KW-1185">Reference proteome</keyword>
<organism evidence="2 3">
    <name type="scientific">Reticulomyxa filosa</name>
    <dbReference type="NCBI Taxonomy" id="46433"/>
    <lineage>
        <taxon>Eukaryota</taxon>
        <taxon>Sar</taxon>
        <taxon>Rhizaria</taxon>
        <taxon>Retaria</taxon>
        <taxon>Foraminifera</taxon>
        <taxon>Monothalamids</taxon>
        <taxon>Reticulomyxidae</taxon>
        <taxon>Reticulomyxa</taxon>
    </lineage>
</organism>
<sequence>MQQKIIFFEYYRTKDLVRPKKLIEGTKKKLIGVKLKAKRKEKKGKVMKGLIAWEVPMEYRITTKYLCNNYKKDKEANEYYQKKIETEIALDYENCNVCESANEFVQELIEASQNKKECAFRRVYGVVLGGSLQKRLTIQNKCESSLVFLYQLKRKHQNDINYAQGVQKEILDWITGSINKKAKERHNDFRVISTSNYKMTIEYGGYEFDILVAFTYEVRLYCRFHYKGDKQHVYLLNNSELLLLAGDLLHHYKQYKDAIEVVEEKDPTNYRHIDFLNQNMSTALTILNVYYMRASSIGTETRLAILLLKSWQYYLFRQGFDTLIQSIEVLCVCARYLIAQRLQEQPEEDEESEEEKEEKTRGNSNKKRNKDKNGGGAKGNNIDSVHSDEKHITVLDIVQQCLLLLIYIDEKIHDWESCMLMWPYQIVPNDTLVTSSDVDKWLKRQNTSRLKGVAFLMDNIVLRFVCTCTHTKHKSTNYNFFFFFLSLMSNKTLLKKKCTENIERYTTEKTWRDLGEKARIALDYLMTSNPKLWINHLIYCNGTKLSYEEMDKEMTRKDKKEMEKMKDKERFNEKDLQESDYDDKRVKTYGIEHCFSQGIYCWTETEVKTRWNRICKLFNLPRYVYIDLPFTKRVLRALCKDKIVCQYVIGKHLYPFESICLLIFQMSSKYKRIIAFNYYFSLKKKKYILFTLLANNNFIMF</sequence>
<proteinExistence type="predicted"/>
<accession>X6MLL4</accession>
<comment type="caution">
    <text evidence="2">The sequence shown here is derived from an EMBL/GenBank/DDBJ whole genome shotgun (WGS) entry which is preliminary data.</text>
</comment>
<evidence type="ECO:0000313" key="2">
    <source>
        <dbReference type="EMBL" id="ETO14541.1"/>
    </source>
</evidence>
<reference evidence="2 3" key="1">
    <citation type="journal article" date="2013" name="Curr. Biol.">
        <title>The Genome of the Foraminiferan Reticulomyxa filosa.</title>
        <authorList>
            <person name="Glockner G."/>
            <person name="Hulsmann N."/>
            <person name="Schleicher M."/>
            <person name="Noegel A.A."/>
            <person name="Eichinger L."/>
            <person name="Gallinger C."/>
            <person name="Pawlowski J."/>
            <person name="Sierra R."/>
            <person name="Euteneuer U."/>
            <person name="Pillet L."/>
            <person name="Moustafa A."/>
            <person name="Platzer M."/>
            <person name="Groth M."/>
            <person name="Szafranski K."/>
            <person name="Schliwa M."/>
        </authorList>
    </citation>
    <scope>NUCLEOTIDE SEQUENCE [LARGE SCALE GENOMIC DNA]</scope>
</reference>
<name>X6MLL4_RETFI</name>
<gene>
    <name evidence="2" type="ORF">RFI_22828</name>
</gene>
<feature type="compositionally biased region" description="Acidic residues" evidence="1">
    <location>
        <begin position="345"/>
        <end position="356"/>
    </location>
</feature>
<protein>
    <submittedName>
        <fullName evidence="2">Uncharacterized protein</fullName>
    </submittedName>
</protein>
<evidence type="ECO:0000256" key="1">
    <source>
        <dbReference type="SAM" id="MobiDB-lite"/>
    </source>
</evidence>
<dbReference type="EMBL" id="ASPP01019980">
    <property type="protein sequence ID" value="ETO14541.1"/>
    <property type="molecule type" value="Genomic_DNA"/>
</dbReference>